<evidence type="ECO:0000313" key="2">
    <source>
        <dbReference type="EMBL" id="QYA18872.1"/>
    </source>
</evidence>
<evidence type="ECO:0000256" key="1">
    <source>
        <dbReference type="SAM" id="MobiDB-lite"/>
    </source>
</evidence>
<sequence length="193" mass="21240">MSRLTTKDFTSRQQAKALSDQVFVALNNSAKPSELSKITLLHNGAPHLLSVYEVLALQTALNVKFWRNDSTEASTKSSKSNATKKRKRVEEPEEEPAKKKAKNYHYYPVSTEEKTGLKILGKAGESLFSTGMFESLYKASVVSITGSADVNPHSTEYAGRFKTKPIARVASRLTGAKDENGMFAILLSVDSFC</sequence>
<accession>A0A8F8KRX4</accession>
<feature type="region of interest" description="Disordered" evidence="1">
    <location>
        <begin position="72"/>
        <end position="102"/>
    </location>
</feature>
<gene>
    <name evidence="2" type="ORF">KOM_12_604</name>
</gene>
<proteinExistence type="predicted"/>
<protein>
    <submittedName>
        <fullName evidence="2">Uncharacterized protein</fullName>
    </submittedName>
</protein>
<dbReference type="EMBL" id="MZ420155">
    <property type="protein sequence ID" value="QYA18872.1"/>
    <property type="molecule type" value="Genomic_DNA"/>
</dbReference>
<reference evidence="2" key="1">
    <citation type="submission" date="2021-06" db="EMBL/GenBank/DDBJ databases">
        <authorList>
            <person name="Rolland C."/>
        </authorList>
    </citation>
    <scope>NUCLEOTIDE SEQUENCE</scope>
    <source>
        <strain evidence="2">575.419719</strain>
    </source>
</reference>
<feature type="compositionally biased region" description="Low complexity" evidence="1">
    <location>
        <begin position="72"/>
        <end position="81"/>
    </location>
</feature>
<name>A0A8F8KRX4_9VIRU</name>
<organism evidence="2">
    <name type="scientific">Clandestinovirus</name>
    <dbReference type="NCBI Taxonomy" id="2831644"/>
    <lineage>
        <taxon>Viruses</taxon>
    </lineage>
</organism>